<dbReference type="RefSeq" id="WP_265722879.1">
    <property type="nucleotide sequence ID" value="NZ_JAPIVK010000031.1"/>
</dbReference>
<keyword evidence="1" id="KW-1133">Transmembrane helix</keyword>
<evidence type="ECO:0000313" key="3">
    <source>
        <dbReference type="EMBL" id="MFD2310522.1"/>
    </source>
</evidence>
<evidence type="ECO:0000259" key="2">
    <source>
        <dbReference type="Pfam" id="PF02517"/>
    </source>
</evidence>
<feature type="transmembrane region" description="Helical" evidence="1">
    <location>
        <begin position="116"/>
        <end position="138"/>
    </location>
</feature>
<proteinExistence type="predicted"/>
<organism evidence="3 4">
    <name type="scientific">Microbulbifer halophilus</name>
    <dbReference type="NCBI Taxonomy" id="453963"/>
    <lineage>
        <taxon>Bacteria</taxon>
        <taxon>Pseudomonadati</taxon>
        <taxon>Pseudomonadota</taxon>
        <taxon>Gammaproteobacteria</taxon>
        <taxon>Cellvibrionales</taxon>
        <taxon>Microbulbiferaceae</taxon>
        <taxon>Microbulbifer</taxon>
    </lineage>
</organism>
<feature type="transmembrane region" description="Helical" evidence="1">
    <location>
        <begin position="12"/>
        <end position="33"/>
    </location>
</feature>
<dbReference type="EMBL" id="JBHUJD010000009">
    <property type="protein sequence ID" value="MFD2310522.1"/>
    <property type="molecule type" value="Genomic_DNA"/>
</dbReference>
<keyword evidence="1" id="KW-0472">Membrane</keyword>
<gene>
    <name evidence="3" type="ORF">ACFSKX_08855</name>
</gene>
<protein>
    <submittedName>
        <fullName evidence="3">CPBP family intramembrane glutamic endopeptidase</fullName>
        <ecNumber evidence="3">3.4.-.-</ecNumber>
    </submittedName>
</protein>
<dbReference type="PANTHER" id="PTHR36435:SF1">
    <property type="entry name" value="CAAX AMINO TERMINAL PROTEASE FAMILY PROTEIN"/>
    <property type="match status" value="1"/>
</dbReference>
<name>A0ABW5EB73_9GAMM</name>
<reference evidence="4" key="1">
    <citation type="journal article" date="2019" name="Int. J. Syst. Evol. Microbiol.">
        <title>The Global Catalogue of Microorganisms (GCM) 10K type strain sequencing project: providing services to taxonomists for standard genome sequencing and annotation.</title>
        <authorList>
            <consortium name="The Broad Institute Genomics Platform"/>
            <consortium name="The Broad Institute Genome Sequencing Center for Infectious Disease"/>
            <person name="Wu L."/>
            <person name="Ma J."/>
        </authorList>
    </citation>
    <scope>NUCLEOTIDE SEQUENCE [LARGE SCALE GENOMIC DNA]</scope>
    <source>
        <strain evidence="4">KCTC 12848</strain>
    </source>
</reference>
<dbReference type="PROSITE" id="PS51257">
    <property type="entry name" value="PROKAR_LIPOPROTEIN"/>
    <property type="match status" value="1"/>
</dbReference>
<dbReference type="PANTHER" id="PTHR36435">
    <property type="entry name" value="SLR1288 PROTEIN"/>
    <property type="match status" value="1"/>
</dbReference>
<feature type="transmembrane region" description="Helical" evidence="1">
    <location>
        <begin position="86"/>
        <end position="104"/>
    </location>
</feature>
<dbReference type="InterPro" id="IPR052710">
    <property type="entry name" value="CAAX_protease"/>
</dbReference>
<comment type="caution">
    <text evidence="3">The sequence shown here is derived from an EMBL/GenBank/DDBJ whole genome shotgun (WGS) entry which is preliminary data.</text>
</comment>
<accession>A0ABW5EB73</accession>
<keyword evidence="4" id="KW-1185">Reference proteome</keyword>
<feature type="domain" description="CAAX prenyl protease 2/Lysostaphin resistance protein A-like" evidence="2">
    <location>
        <begin position="91"/>
        <end position="179"/>
    </location>
</feature>
<dbReference type="Proteomes" id="UP001597425">
    <property type="component" value="Unassembled WGS sequence"/>
</dbReference>
<sequence>MSYPGLKSADAFGLAMAIQLVTFIIAAACLYFGEVAVSWWDTGAALSLALGLLGALLSYALILGLTRSPTTIGVQLRALCGALHPFFRGFSWFQITTAALAAGFCEELLFRGFVQPWLQGVSSPAIAILVTAVAFGLLHYGSFVYFAIATGIGVVLGATYWLSHSLLLVITWHAVYDLIAIAALARFPRSLGIPVSEESVK</sequence>
<evidence type="ECO:0000313" key="4">
    <source>
        <dbReference type="Proteomes" id="UP001597425"/>
    </source>
</evidence>
<dbReference type="GO" id="GO:0016787">
    <property type="term" value="F:hydrolase activity"/>
    <property type="evidence" value="ECO:0007669"/>
    <property type="project" value="UniProtKB-KW"/>
</dbReference>
<keyword evidence="1" id="KW-0812">Transmembrane</keyword>
<evidence type="ECO:0000256" key="1">
    <source>
        <dbReference type="SAM" id="Phobius"/>
    </source>
</evidence>
<dbReference type="EC" id="3.4.-.-" evidence="3"/>
<keyword evidence="3" id="KW-0378">Hydrolase</keyword>
<dbReference type="InterPro" id="IPR003675">
    <property type="entry name" value="Rce1/LyrA-like_dom"/>
</dbReference>
<feature type="transmembrane region" description="Helical" evidence="1">
    <location>
        <begin position="45"/>
        <end position="65"/>
    </location>
</feature>
<dbReference type="Pfam" id="PF02517">
    <property type="entry name" value="Rce1-like"/>
    <property type="match status" value="1"/>
</dbReference>